<accession>A0AAE0Y2A9</accession>
<reference evidence="1" key="1">
    <citation type="journal article" date="2023" name="G3 (Bethesda)">
        <title>A reference genome for the long-term kleptoplast-retaining sea slug Elysia crispata morphotype clarki.</title>
        <authorList>
            <person name="Eastman K.E."/>
            <person name="Pendleton A.L."/>
            <person name="Shaikh M.A."/>
            <person name="Suttiyut T."/>
            <person name="Ogas R."/>
            <person name="Tomko P."/>
            <person name="Gavelis G."/>
            <person name="Widhalm J.R."/>
            <person name="Wisecaver J.H."/>
        </authorList>
    </citation>
    <scope>NUCLEOTIDE SEQUENCE</scope>
    <source>
        <strain evidence="1">ECLA1</strain>
    </source>
</reference>
<protein>
    <submittedName>
        <fullName evidence="1">Uncharacterized protein</fullName>
    </submittedName>
</protein>
<name>A0AAE0Y2A9_9GAST</name>
<comment type="caution">
    <text evidence="1">The sequence shown here is derived from an EMBL/GenBank/DDBJ whole genome shotgun (WGS) entry which is preliminary data.</text>
</comment>
<dbReference type="AlphaFoldDB" id="A0AAE0Y2A9"/>
<proteinExistence type="predicted"/>
<sequence>MAKPQPAVSSRPWPSHSPLYPVGHGQATARSQSMTATKFESSFHCSRDFLVAGQDYTIIEYEVSGEVVPAQAQQEKPMDASVLSHVPPFQVLISVVLVVMCYNYLCGSGSHAPPFQMLISVILRRKHISLTAGLKASSEVFNICCSSFRVFYPENCSNPFRTAATLAELQQPFQNCSNPCRTAATLAELQQPSQNCSNPCRTAATLAELQQPSQNCSNPRRTAATLAELQQPSQSKVGYP</sequence>
<dbReference type="Proteomes" id="UP001283361">
    <property type="component" value="Unassembled WGS sequence"/>
</dbReference>
<evidence type="ECO:0000313" key="1">
    <source>
        <dbReference type="EMBL" id="KAK3729925.1"/>
    </source>
</evidence>
<organism evidence="1 2">
    <name type="scientific">Elysia crispata</name>
    <name type="common">lettuce slug</name>
    <dbReference type="NCBI Taxonomy" id="231223"/>
    <lineage>
        <taxon>Eukaryota</taxon>
        <taxon>Metazoa</taxon>
        <taxon>Spiralia</taxon>
        <taxon>Lophotrochozoa</taxon>
        <taxon>Mollusca</taxon>
        <taxon>Gastropoda</taxon>
        <taxon>Heterobranchia</taxon>
        <taxon>Euthyneura</taxon>
        <taxon>Panpulmonata</taxon>
        <taxon>Sacoglossa</taxon>
        <taxon>Placobranchoidea</taxon>
        <taxon>Plakobranchidae</taxon>
        <taxon>Elysia</taxon>
    </lineage>
</organism>
<dbReference type="EMBL" id="JAWDGP010007099">
    <property type="protein sequence ID" value="KAK3729925.1"/>
    <property type="molecule type" value="Genomic_DNA"/>
</dbReference>
<keyword evidence="2" id="KW-1185">Reference proteome</keyword>
<evidence type="ECO:0000313" key="2">
    <source>
        <dbReference type="Proteomes" id="UP001283361"/>
    </source>
</evidence>
<gene>
    <name evidence="1" type="ORF">RRG08_051896</name>
</gene>